<organism evidence="24 25">
    <name type="scientific">Domibacillus aminovorans</name>
    <dbReference type="NCBI Taxonomy" id="29332"/>
    <lineage>
        <taxon>Bacteria</taxon>
        <taxon>Bacillati</taxon>
        <taxon>Bacillota</taxon>
        <taxon>Bacilli</taxon>
        <taxon>Bacillales</taxon>
        <taxon>Bacillaceae</taxon>
        <taxon>Domibacillus</taxon>
    </lineage>
</organism>
<feature type="binding site" evidence="19">
    <location>
        <position position="466"/>
    </location>
    <ligand>
        <name>phosphoenolpyruvate</name>
        <dbReference type="ChEBI" id="CHEBI:58702"/>
    </ligand>
</feature>
<dbReference type="InterPro" id="IPR036637">
    <property type="entry name" value="Phosphohistidine_dom_sf"/>
</dbReference>
<dbReference type="NCBIfam" id="TIGR01417">
    <property type="entry name" value="PTS_I_fam"/>
    <property type="match status" value="1"/>
</dbReference>
<comment type="function">
    <text evidence="3 17">General (non sugar-specific) component of the phosphoenolpyruvate-dependent sugar phosphotransferase system (sugar PTS). This major carbohydrate active-transport system catalyzes the phosphorylation of incoming sugar substrates concomitantly with their translocation across the cell membrane. Enzyme I transfers the phosphoryl group from phosphoenolpyruvate (PEP) to the phosphoryl carrier protein (HPr).</text>
</comment>
<name>A0A177KKF9_9BACI</name>
<evidence type="ECO:0000256" key="8">
    <source>
        <dbReference type="ARBA" id="ARBA00022448"/>
    </source>
</evidence>
<comment type="cofactor">
    <cofactor evidence="2 17 20">
        <name>Mg(2+)</name>
        <dbReference type="ChEBI" id="CHEBI:18420"/>
    </cofactor>
</comment>
<dbReference type="Pfam" id="PF05524">
    <property type="entry name" value="PEP-utilisers_N"/>
    <property type="match status" value="1"/>
</dbReference>
<dbReference type="InterPro" id="IPR023151">
    <property type="entry name" value="PEP_util_CS"/>
</dbReference>
<evidence type="ECO:0000256" key="7">
    <source>
        <dbReference type="ARBA" id="ARBA00016544"/>
    </source>
</evidence>
<keyword evidence="8 17" id="KW-0813">Transport</keyword>
<dbReference type="GO" id="GO:0009401">
    <property type="term" value="P:phosphoenolpyruvate-dependent sugar phosphotransferase system"/>
    <property type="evidence" value="ECO:0007669"/>
    <property type="project" value="UniProtKB-KW"/>
</dbReference>
<dbReference type="Gene3D" id="3.50.30.10">
    <property type="entry name" value="Phosphohistidine domain"/>
    <property type="match status" value="1"/>
</dbReference>
<feature type="domain" description="PEP-utilising enzyme mobile" evidence="21">
    <location>
        <begin position="154"/>
        <end position="226"/>
    </location>
</feature>
<comment type="catalytic activity">
    <reaction evidence="1 17">
        <text>L-histidyl-[protein] + phosphoenolpyruvate = N(pros)-phospho-L-histidyl-[protein] + pyruvate</text>
        <dbReference type="Rhea" id="RHEA:23880"/>
        <dbReference type="Rhea" id="RHEA-COMP:9745"/>
        <dbReference type="Rhea" id="RHEA-COMP:9746"/>
        <dbReference type="ChEBI" id="CHEBI:15361"/>
        <dbReference type="ChEBI" id="CHEBI:29979"/>
        <dbReference type="ChEBI" id="CHEBI:58702"/>
        <dbReference type="ChEBI" id="CHEBI:64837"/>
        <dbReference type="EC" id="2.7.3.9"/>
    </reaction>
</comment>
<evidence type="ECO:0000256" key="1">
    <source>
        <dbReference type="ARBA" id="ARBA00000683"/>
    </source>
</evidence>
<dbReference type="SUPFAM" id="SSF52009">
    <property type="entry name" value="Phosphohistidine domain"/>
    <property type="match status" value="1"/>
</dbReference>
<dbReference type="PROSITE" id="PS00370">
    <property type="entry name" value="PEP_ENZYMES_PHOS_SITE"/>
    <property type="match status" value="1"/>
</dbReference>
<evidence type="ECO:0000256" key="10">
    <source>
        <dbReference type="ARBA" id="ARBA00022597"/>
    </source>
</evidence>
<dbReference type="InterPro" id="IPR018274">
    <property type="entry name" value="PEP_util_AS"/>
</dbReference>
<feature type="binding site" evidence="20">
    <location>
        <position position="432"/>
    </location>
    <ligand>
        <name>Mg(2+)</name>
        <dbReference type="ChEBI" id="CHEBI:18420"/>
    </ligand>
</feature>
<dbReference type="FunFam" id="3.20.20.60:FF:000007">
    <property type="entry name" value="Phosphoenolpyruvate-protein phosphotransferase"/>
    <property type="match status" value="1"/>
</dbReference>
<dbReference type="Gene3D" id="1.10.274.10">
    <property type="entry name" value="PtsI, HPr-binding domain"/>
    <property type="match status" value="1"/>
</dbReference>
<feature type="active site" description="Tele-phosphohistidine intermediate" evidence="18">
    <location>
        <position position="190"/>
    </location>
</feature>
<evidence type="ECO:0000313" key="24">
    <source>
        <dbReference type="EMBL" id="OAH53617.1"/>
    </source>
</evidence>
<evidence type="ECO:0000256" key="16">
    <source>
        <dbReference type="ARBA" id="ARBA00033235"/>
    </source>
</evidence>
<dbReference type="InterPro" id="IPR050499">
    <property type="entry name" value="PEP-utilizing_PTS_enzyme"/>
</dbReference>
<keyword evidence="24" id="KW-0670">Pyruvate</keyword>
<dbReference type="Pfam" id="PF02896">
    <property type="entry name" value="PEP-utilizers_C"/>
    <property type="match status" value="1"/>
</dbReference>
<feature type="binding site" evidence="19">
    <location>
        <begin position="455"/>
        <end position="456"/>
    </location>
    <ligand>
        <name>phosphoenolpyruvate</name>
        <dbReference type="ChEBI" id="CHEBI:58702"/>
    </ligand>
</feature>
<evidence type="ECO:0000256" key="20">
    <source>
        <dbReference type="PIRSR" id="PIRSR000732-3"/>
    </source>
</evidence>
<keyword evidence="14 17" id="KW-0418">Kinase</keyword>
<dbReference type="GO" id="GO:0016301">
    <property type="term" value="F:kinase activity"/>
    <property type="evidence" value="ECO:0007669"/>
    <property type="project" value="UniProtKB-KW"/>
</dbReference>
<dbReference type="GO" id="GO:0005737">
    <property type="term" value="C:cytoplasm"/>
    <property type="evidence" value="ECO:0007669"/>
    <property type="project" value="UniProtKB-SubCell"/>
</dbReference>
<evidence type="ECO:0000259" key="21">
    <source>
        <dbReference type="Pfam" id="PF00391"/>
    </source>
</evidence>
<dbReference type="InterPro" id="IPR006318">
    <property type="entry name" value="PTS_EI-like"/>
</dbReference>
<evidence type="ECO:0000256" key="12">
    <source>
        <dbReference type="ARBA" id="ARBA00022683"/>
    </source>
</evidence>
<comment type="subcellular location">
    <subcellularLocation>
        <location evidence="4 17">Cytoplasm</location>
    </subcellularLocation>
</comment>
<dbReference type="EC" id="2.7.3.9" evidence="6 17"/>
<keyword evidence="13 17" id="KW-0479">Metal-binding</keyword>
<evidence type="ECO:0000259" key="23">
    <source>
        <dbReference type="Pfam" id="PF05524"/>
    </source>
</evidence>
<evidence type="ECO:0000256" key="9">
    <source>
        <dbReference type="ARBA" id="ARBA00022490"/>
    </source>
</evidence>
<evidence type="ECO:0000256" key="4">
    <source>
        <dbReference type="ARBA" id="ARBA00004496"/>
    </source>
</evidence>
<evidence type="ECO:0000256" key="17">
    <source>
        <dbReference type="PIRNR" id="PIRNR000732"/>
    </source>
</evidence>
<evidence type="ECO:0000313" key="25">
    <source>
        <dbReference type="Proteomes" id="UP000077271"/>
    </source>
</evidence>
<dbReference type="RefSeq" id="WP_018392190.1">
    <property type="nucleotide sequence ID" value="NZ_LQWZ01000035.1"/>
</dbReference>
<dbReference type="PANTHER" id="PTHR46244:SF3">
    <property type="entry name" value="PHOSPHOENOLPYRUVATE-PROTEIN PHOSPHOTRANSFERASE"/>
    <property type="match status" value="1"/>
</dbReference>
<dbReference type="EMBL" id="LQWZ01000035">
    <property type="protein sequence ID" value="OAH53617.1"/>
    <property type="molecule type" value="Genomic_DNA"/>
</dbReference>
<evidence type="ECO:0000256" key="19">
    <source>
        <dbReference type="PIRSR" id="PIRSR000732-2"/>
    </source>
</evidence>
<evidence type="ECO:0000256" key="15">
    <source>
        <dbReference type="ARBA" id="ARBA00022842"/>
    </source>
</evidence>
<comment type="similarity">
    <text evidence="5 17">Belongs to the PEP-utilizing enzyme family.</text>
</comment>
<comment type="caution">
    <text evidence="24">The sequence shown here is derived from an EMBL/GenBank/DDBJ whole genome shotgun (WGS) entry which is preliminary data.</text>
</comment>
<feature type="active site" description="Proton donor" evidence="18">
    <location>
        <position position="503"/>
    </location>
</feature>
<keyword evidence="9 17" id="KW-0963">Cytoplasm</keyword>
<dbReference type="PIRSF" id="PIRSF000732">
    <property type="entry name" value="PTS_enzyme_I"/>
    <property type="match status" value="1"/>
</dbReference>
<feature type="binding site" evidence="19">
    <location>
        <position position="333"/>
    </location>
    <ligand>
        <name>phosphoenolpyruvate</name>
        <dbReference type="ChEBI" id="CHEBI:58702"/>
    </ligand>
</feature>
<evidence type="ECO:0000259" key="22">
    <source>
        <dbReference type="Pfam" id="PF02896"/>
    </source>
</evidence>
<keyword evidence="11 17" id="KW-0808">Transferase</keyword>
<evidence type="ECO:0000256" key="11">
    <source>
        <dbReference type="ARBA" id="ARBA00022679"/>
    </source>
</evidence>
<dbReference type="InterPro" id="IPR040442">
    <property type="entry name" value="Pyrv_kinase-like_dom_sf"/>
</dbReference>
<accession>A0A177KKF9</accession>
<dbReference type="OrthoDB" id="9765468at2"/>
<dbReference type="PANTHER" id="PTHR46244">
    <property type="entry name" value="PHOSPHOENOLPYRUVATE-PROTEIN PHOSPHOTRANSFERASE"/>
    <property type="match status" value="1"/>
</dbReference>
<gene>
    <name evidence="24" type="ORF">AWH48_10040</name>
</gene>
<evidence type="ECO:0000256" key="5">
    <source>
        <dbReference type="ARBA" id="ARBA00007837"/>
    </source>
</evidence>
<evidence type="ECO:0000256" key="2">
    <source>
        <dbReference type="ARBA" id="ARBA00001946"/>
    </source>
</evidence>
<evidence type="ECO:0000256" key="6">
    <source>
        <dbReference type="ARBA" id="ARBA00012232"/>
    </source>
</evidence>
<dbReference type="InterPro" id="IPR000121">
    <property type="entry name" value="PEP_util_C"/>
</dbReference>
<sequence length="574" mass="63219">MVGLLKGIAASDGIAFAKAYRLLEPDLTVEKRTESDTAAEVKRFRAALKKSETELEVIKEKARRDLGDDKAAIFEAHLLVLNDPELTGPIEEKIKSDSVNAEFALEETANMFIGMFEAMENEYMKERAADIKDVTKRILAALLGVELPAPALIAEEVVVVAEDLTPSMTAQLNREFVKGFTTDIGGRTSHSAIMARSLEIPAVVGTKNATSDIQNGDLIIIDGLQGEVHINPTEEVASEYKKRSEAYQQQRLEWAKLVNEQTVTADGHHVELAANIGTPEDLKGVKANGGEGIGLYRTEFLYMGRDSLPTEEEQFTAYKAVLEGMEGKPVVVRTLDIGGDKELPYLNLPHEMNPFLGFRAIRLCLEEQDIFRTQLRALLRASVHGNLKIMFPMIATVNEFREAKAVLLEERAKLESEGTAVSENIELGIMVEIPSTAVIADLFAKEVDFFSIGTNDLIQYTMAADRMNERVSYLYQPYNPSILRLVKMVIEAAHKEGKWAGMCGEMAGDELAIPLLLGLGLDEFSMSATSILKARAQLKHLSKSDMEALAAEAITLSTAEEVVERVQASTQKII</sequence>
<dbReference type="GO" id="GO:0008965">
    <property type="term" value="F:phosphoenolpyruvate-protein phosphotransferase activity"/>
    <property type="evidence" value="ECO:0007669"/>
    <property type="project" value="UniProtKB-EC"/>
</dbReference>
<evidence type="ECO:0000256" key="3">
    <source>
        <dbReference type="ARBA" id="ARBA00002728"/>
    </source>
</evidence>
<dbReference type="PROSITE" id="PS00742">
    <property type="entry name" value="PEP_ENZYMES_2"/>
    <property type="match status" value="1"/>
</dbReference>
<dbReference type="Gene3D" id="3.20.20.60">
    <property type="entry name" value="Phosphoenolpyruvate-binding domains"/>
    <property type="match status" value="1"/>
</dbReference>
<dbReference type="Proteomes" id="UP000077271">
    <property type="component" value="Unassembled WGS sequence"/>
</dbReference>
<keyword evidence="12 17" id="KW-0598">Phosphotransferase system</keyword>
<feature type="domain" description="Phosphotransferase system enzyme I N-terminal" evidence="23">
    <location>
        <begin position="6"/>
        <end position="127"/>
    </location>
</feature>
<reference evidence="24 25" key="1">
    <citation type="submission" date="2016-01" db="EMBL/GenBank/DDBJ databases">
        <title>Investigation of taxonomic status of Bacillus aminovorans.</title>
        <authorList>
            <person name="Verma A."/>
            <person name="Pal Y."/>
            <person name="Krishnamurthi S."/>
        </authorList>
    </citation>
    <scope>NUCLEOTIDE SEQUENCE [LARGE SCALE GENOMIC DNA]</scope>
    <source>
        <strain evidence="24 25">DSM 4337</strain>
    </source>
</reference>
<dbReference type="Pfam" id="PF00391">
    <property type="entry name" value="PEP-utilizers"/>
    <property type="match status" value="1"/>
</dbReference>
<evidence type="ECO:0000256" key="14">
    <source>
        <dbReference type="ARBA" id="ARBA00022777"/>
    </source>
</evidence>
<evidence type="ECO:0000256" key="13">
    <source>
        <dbReference type="ARBA" id="ARBA00022723"/>
    </source>
</evidence>
<dbReference type="AlphaFoldDB" id="A0A177KKF9"/>
<dbReference type="InterPro" id="IPR008279">
    <property type="entry name" value="PEP-util_enz_mobile_dom"/>
</dbReference>
<protein>
    <recommendedName>
        <fullName evidence="7 17">Phosphoenolpyruvate-protein phosphotransferase</fullName>
        <ecNumber evidence="6 17">2.7.3.9</ecNumber>
    </recommendedName>
    <alternativeName>
        <fullName evidence="16 17">Phosphotransferase system, enzyme I</fullName>
    </alternativeName>
</protein>
<evidence type="ECO:0000256" key="18">
    <source>
        <dbReference type="PIRSR" id="PIRSR000732-1"/>
    </source>
</evidence>
<dbReference type="GO" id="GO:0046872">
    <property type="term" value="F:metal ion binding"/>
    <property type="evidence" value="ECO:0007669"/>
    <property type="project" value="UniProtKB-KW"/>
</dbReference>
<dbReference type="InterPro" id="IPR015813">
    <property type="entry name" value="Pyrv/PenolPyrv_kinase-like_dom"/>
</dbReference>
<keyword evidence="10 17" id="KW-0762">Sugar transport</keyword>
<dbReference type="InterPro" id="IPR008731">
    <property type="entry name" value="PTS_EIN"/>
</dbReference>
<dbReference type="PRINTS" id="PR01736">
    <property type="entry name" value="PHPHTRNFRASE"/>
</dbReference>
<dbReference type="InterPro" id="IPR036618">
    <property type="entry name" value="PtsI_HPr-bd_sf"/>
</dbReference>
<feature type="domain" description="PEP-utilising enzyme C-terminal" evidence="22">
    <location>
        <begin position="253"/>
        <end position="541"/>
    </location>
</feature>
<proteinExistence type="inferred from homology"/>
<dbReference type="FunFam" id="1.10.274.10:FF:000001">
    <property type="entry name" value="Phosphoenolpyruvate-protein phosphotransferase"/>
    <property type="match status" value="1"/>
</dbReference>
<keyword evidence="15 17" id="KW-0460">Magnesium</keyword>
<dbReference type="SUPFAM" id="SSF47831">
    <property type="entry name" value="Enzyme I of the PEP:sugar phosphotransferase system HPr-binding (sub)domain"/>
    <property type="match status" value="1"/>
</dbReference>
<dbReference type="SUPFAM" id="SSF51621">
    <property type="entry name" value="Phosphoenolpyruvate/pyruvate domain"/>
    <property type="match status" value="1"/>
</dbReference>
<dbReference type="InterPro" id="IPR024692">
    <property type="entry name" value="PTS_EI"/>
</dbReference>
<feature type="binding site" evidence="19">
    <location>
        <position position="297"/>
    </location>
    <ligand>
        <name>phosphoenolpyruvate</name>
        <dbReference type="ChEBI" id="CHEBI:58702"/>
    </ligand>
</feature>
<feature type="binding site" evidence="20">
    <location>
        <position position="456"/>
    </location>
    <ligand>
        <name>Mg(2+)</name>
        <dbReference type="ChEBI" id="CHEBI:18420"/>
    </ligand>
</feature>